<evidence type="ECO:0000256" key="2">
    <source>
        <dbReference type="ARBA" id="ARBA00022448"/>
    </source>
</evidence>
<organism evidence="8 9">
    <name type="scientific">Silvibacterium dinghuense</name>
    <dbReference type="NCBI Taxonomy" id="1560006"/>
    <lineage>
        <taxon>Bacteria</taxon>
        <taxon>Pseudomonadati</taxon>
        <taxon>Acidobacteriota</taxon>
        <taxon>Terriglobia</taxon>
        <taxon>Terriglobales</taxon>
        <taxon>Acidobacteriaceae</taxon>
        <taxon>Silvibacterium</taxon>
    </lineage>
</organism>
<sequence>MFLPPLWQKTLSGDPHNSMKPIRFLLFCLAFLLPAFSVVHAQMDTGGLKGTITDPSGAAVVGASVHIHNPSTGLDRTTQSSGNGTYQFTDLQPGPYQIEILATGFGKYSMTRAVTVGGSTTVDAKLSVTATTQVEVDASQDVGAQVNTNDQQISQVITPKQVMDLPSLSRDPYDFVALSGNVTSDPNGSTGPNGVGVSFSGLRSASTEILLDGAENVDLYDAAVGQQIPLDSVDEYRTITDGFTAEYGRASGGVVNLVTKSGTNKFHGSLYEYNRLSALAANTYNEDAQNVYLRSLGESPLPADHFTRNQFGYSVGGPVPFFAHKVFFFSNTEWNRIRSTGLQQFIVPTSSFIASSASNTQQFFSNYGTLASGTTLGQTVAVSGFATNPLQIANVQAPIDAGAGAPVNAWDTDARFDVNLSEKTTMFFRAAVYSDDYTAGFVSLSPYNGYNTGQTDLNQSFLYSLTHVFSPNLVSVSKVSYNRFNESEPLGSAGVTPTLYLSHNNTASVDTTTGTDIAMPGYLPTSPGNALPFGGPQNLYQFGEDISWTVKAHTFHFGGGFLQLRDNRTFGAYETALELAAKNGTDEGTALGQLQAGNLYQFEVAIDPQGKYPCSLNPTTGALTETTACTLTTPLSAPSFTRENTFNDGNWYAQDSWKATPRLTLNYGIRWEYYGVQHNTNPNLESNFYLGPGDNFFEQIRNGQVATTPNSPTGGLIEKRLKNYAPRIGFAYDIKGDGKWALRGGYGISYERDFGNVTYNVIQNPPNYAGVLLTTNQLGQGQLSVTSDNLGPFAGSGGSVPFAPSSLRALQQNMPTAYAHQWDLALEHEVAPGTLLGIEYTGTRGVHAYAIANVNSAYYGNAFLGDALNAAGTGNPINYQYGAINIREANGDSYYNALNIRFEDNNYTRYGLQVTANYTYAHAMDNLSSTFSQSGNNFNLGYLNPFKPALDRGNSDYDIRQRLTIGGIYEPSFLEFRGNRILHATLGGLEFAPIATLRSGNAFTIFDCTNGYAACPRIVDAPGLKFHGTPQATGAPNGYNYITLPTASANPFVNAYGFSDFPSCATCGQNPGLGRNQWFGPNNYQFDMGVYKNFHLGKSDRYTAQLRGEFYDILNHHNFYPVVGNADYAETSVISALKGTPNGSPSSEDERRNVQIALRFEF</sequence>
<protein>
    <submittedName>
        <fullName evidence="8">TonB-dependent receptor</fullName>
    </submittedName>
</protein>
<dbReference type="InterPro" id="IPR036942">
    <property type="entry name" value="Beta-barrel_TonB_sf"/>
</dbReference>
<gene>
    <name evidence="8" type="ORF">ESZ00_19720</name>
</gene>
<evidence type="ECO:0000256" key="4">
    <source>
        <dbReference type="ARBA" id="ARBA00022692"/>
    </source>
</evidence>
<dbReference type="AlphaFoldDB" id="A0A4Q1S7V0"/>
<keyword evidence="3" id="KW-1134">Transmembrane beta strand</keyword>
<dbReference type="GO" id="GO:0009279">
    <property type="term" value="C:cell outer membrane"/>
    <property type="evidence" value="ECO:0007669"/>
    <property type="project" value="UniProtKB-SubCell"/>
</dbReference>
<evidence type="ECO:0000313" key="9">
    <source>
        <dbReference type="Proteomes" id="UP000290253"/>
    </source>
</evidence>
<dbReference type="SUPFAM" id="SSF49452">
    <property type="entry name" value="Starch-binding domain-like"/>
    <property type="match status" value="1"/>
</dbReference>
<evidence type="ECO:0000256" key="6">
    <source>
        <dbReference type="ARBA" id="ARBA00023237"/>
    </source>
</evidence>
<dbReference type="Gene3D" id="2.170.130.10">
    <property type="entry name" value="TonB-dependent receptor, plug domain"/>
    <property type="match status" value="1"/>
</dbReference>
<dbReference type="OrthoDB" id="97893at2"/>
<evidence type="ECO:0000256" key="5">
    <source>
        <dbReference type="ARBA" id="ARBA00023136"/>
    </source>
</evidence>
<dbReference type="Pfam" id="PF25183">
    <property type="entry name" value="OMP_b-brl_4"/>
    <property type="match status" value="1"/>
</dbReference>
<feature type="domain" description="TonB-dependent transporter Oar-like beta-barrel" evidence="7">
    <location>
        <begin position="258"/>
        <end position="1155"/>
    </location>
</feature>
<evidence type="ECO:0000256" key="1">
    <source>
        <dbReference type="ARBA" id="ARBA00004571"/>
    </source>
</evidence>
<keyword evidence="2" id="KW-0813">Transport</keyword>
<dbReference type="SUPFAM" id="SSF56935">
    <property type="entry name" value="Porins"/>
    <property type="match status" value="1"/>
</dbReference>
<dbReference type="EMBL" id="SDMK01000006">
    <property type="protein sequence ID" value="RXS93058.1"/>
    <property type="molecule type" value="Genomic_DNA"/>
</dbReference>
<keyword evidence="9" id="KW-1185">Reference proteome</keyword>
<evidence type="ECO:0000313" key="8">
    <source>
        <dbReference type="EMBL" id="RXS93058.1"/>
    </source>
</evidence>
<dbReference type="PANTHER" id="PTHR30069:SF46">
    <property type="entry name" value="OAR PROTEIN"/>
    <property type="match status" value="1"/>
</dbReference>
<dbReference type="InterPro" id="IPR039426">
    <property type="entry name" value="TonB-dep_rcpt-like"/>
</dbReference>
<dbReference type="Gene3D" id="2.60.40.1120">
    <property type="entry name" value="Carboxypeptidase-like, regulatory domain"/>
    <property type="match status" value="1"/>
</dbReference>
<dbReference type="Pfam" id="PF13620">
    <property type="entry name" value="CarboxypepD_reg"/>
    <property type="match status" value="1"/>
</dbReference>
<evidence type="ECO:0000259" key="7">
    <source>
        <dbReference type="Pfam" id="PF25183"/>
    </source>
</evidence>
<proteinExistence type="predicted"/>
<dbReference type="GO" id="GO:0044718">
    <property type="term" value="P:siderophore transmembrane transport"/>
    <property type="evidence" value="ECO:0007669"/>
    <property type="project" value="TreeGrafter"/>
</dbReference>
<dbReference type="Gene3D" id="2.40.170.20">
    <property type="entry name" value="TonB-dependent receptor, beta-barrel domain"/>
    <property type="match status" value="1"/>
</dbReference>
<dbReference type="PANTHER" id="PTHR30069">
    <property type="entry name" value="TONB-DEPENDENT OUTER MEMBRANE RECEPTOR"/>
    <property type="match status" value="1"/>
</dbReference>
<dbReference type="GO" id="GO:0015344">
    <property type="term" value="F:siderophore uptake transmembrane transporter activity"/>
    <property type="evidence" value="ECO:0007669"/>
    <property type="project" value="TreeGrafter"/>
</dbReference>
<dbReference type="Proteomes" id="UP000290253">
    <property type="component" value="Unassembled WGS sequence"/>
</dbReference>
<comment type="subcellular location">
    <subcellularLocation>
        <location evidence="1">Cell outer membrane</location>
        <topology evidence="1">Multi-pass membrane protein</topology>
    </subcellularLocation>
</comment>
<name>A0A4Q1S7V0_9BACT</name>
<evidence type="ECO:0000256" key="3">
    <source>
        <dbReference type="ARBA" id="ARBA00022452"/>
    </source>
</evidence>
<dbReference type="InterPro" id="IPR013784">
    <property type="entry name" value="Carb-bd-like_fold"/>
</dbReference>
<accession>A0A4Q1S7V0</accession>
<keyword evidence="6" id="KW-0998">Cell outer membrane</keyword>
<dbReference type="GO" id="GO:0030246">
    <property type="term" value="F:carbohydrate binding"/>
    <property type="evidence" value="ECO:0007669"/>
    <property type="project" value="InterPro"/>
</dbReference>
<dbReference type="InterPro" id="IPR057601">
    <property type="entry name" value="Oar-like_b-barrel"/>
</dbReference>
<keyword evidence="8" id="KW-0675">Receptor</keyword>
<keyword evidence="4" id="KW-0812">Transmembrane</keyword>
<dbReference type="InterPro" id="IPR037066">
    <property type="entry name" value="Plug_dom_sf"/>
</dbReference>
<comment type="caution">
    <text evidence="8">The sequence shown here is derived from an EMBL/GenBank/DDBJ whole genome shotgun (WGS) entry which is preliminary data.</text>
</comment>
<reference evidence="8 9" key="1">
    <citation type="journal article" date="2016" name="Int. J. Syst. Evol. Microbiol.">
        <title>Acidipila dinghuensis sp. nov., an acidobacterium isolated from forest soil.</title>
        <authorList>
            <person name="Jiang Y.W."/>
            <person name="Wang J."/>
            <person name="Chen M.H."/>
            <person name="Lv Y.Y."/>
            <person name="Qiu L.H."/>
        </authorList>
    </citation>
    <scope>NUCLEOTIDE SEQUENCE [LARGE SCALE GENOMIC DNA]</scope>
    <source>
        <strain evidence="8 9">DHOF10</strain>
    </source>
</reference>
<keyword evidence="5" id="KW-0472">Membrane</keyword>